<feature type="non-terminal residue" evidence="2">
    <location>
        <position position="1"/>
    </location>
</feature>
<reference evidence="2 3" key="1">
    <citation type="submission" date="2014-04" db="EMBL/GenBank/DDBJ databases">
        <title>Evolutionary Origins and Diversification of the Mycorrhizal Mutualists.</title>
        <authorList>
            <consortium name="DOE Joint Genome Institute"/>
            <consortium name="Mycorrhizal Genomics Consortium"/>
            <person name="Kohler A."/>
            <person name="Kuo A."/>
            <person name="Nagy L.G."/>
            <person name="Floudas D."/>
            <person name="Copeland A."/>
            <person name="Barry K.W."/>
            <person name="Cichocki N."/>
            <person name="Veneault-Fourrey C."/>
            <person name="LaButti K."/>
            <person name="Lindquist E.A."/>
            <person name="Lipzen A."/>
            <person name="Lundell T."/>
            <person name="Morin E."/>
            <person name="Murat C."/>
            <person name="Riley R."/>
            <person name="Ohm R."/>
            <person name="Sun H."/>
            <person name="Tunlid A."/>
            <person name="Henrissat B."/>
            <person name="Grigoriev I.V."/>
            <person name="Hibbett D.S."/>
            <person name="Martin F."/>
        </authorList>
    </citation>
    <scope>NUCLEOTIDE SEQUENCE [LARGE SCALE GENOMIC DNA]</scope>
    <source>
        <strain evidence="2 3">MD-312</strain>
    </source>
</reference>
<feature type="domain" description="MI" evidence="1">
    <location>
        <begin position="1"/>
        <end position="117"/>
    </location>
</feature>
<dbReference type="InterPro" id="IPR016024">
    <property type="entry name" value="ARM-type_fold"/>
</dbReference>
<sequence length="131" mass="14286">RMDLCLENLFASRNLSQAHANFTSLPAKYHPMLIGKLTHVALGGTEADAHLVGDLFAQLSKEWCSPEAFERGIISEVEALDDIVLDVPRAFEYMAIILKGAGLDKEDGGLSRIASKSINGRQVIRHVILGT</sequence>
<dbReference type="InterPro" id="IPR003891">
    <property type="entry name" value="Initiation_fac_eIF4g_MI"/>
</dbReference>
<dbReference type="SUPFAM" id="SSF48371">
    <property type="entry name" value="ARM repeat"/>
    <property type="match status" value="1"/>
</dbReference>
<dbReference type="OrthoDB" id="514777at2759"/>
<proteinExistence type="predicted"/>
<gene>
    <name evidence="2" type="ORF">HYDPIDRAFT_100291</name>
</gene>
<dbReference type="HOGENOM" id="CLU_159029_0_0_1"/>
<accession>A0A0C9W9Q6</accession>
<protein>
    <recommendedName>
        <fullName evidence="1">MI domain-containing protein</fullName>
    </recommendedName>
</protein>
<dbReference type="AlphaFoldDB" id="A0A0C9W9Q6"/>
<evidence type="ECO:0000259" key="1">
    <source>
        <dbReference type="PROSITE" id="PS51366"/>
    </source>
</evidence>
<dbReference type="Proteomes" id="UP000053820">
    <property type="component" value="Unassembled WGS sequence"/>
</dbReference>
<keyword evidence="3" id="KW-1185">Reference proteome</keyword>
<evidence type="ECO:0000313" key="3">
    <source>
        <dbReference type="Proteomes" id="UP000053820"/>
    </source>
</evidence>
<dbReference type="PROSITE" id="PS51366">
    <property type="entry name" value="MI"/>
    <property type="match status" value="1"/>
</dbReference>
<dbReference type="EMBL" id="KN839883">
    <property type="protein sequence ID" value="KIJ59652.1"/>
    <property type="molecule type" value="Genomic_DNA"/>
</dbReference>
<dbReference type="Gene3D" id="1.25.40.180">
    <property type="match status" value="1"/>
</dbReference>
<name>A0A0C9W9Q6_9AGAM</name>
<organism evidence="2 3">
    <name type="scientific">Hydnomerulius pinastri MD-312</name>
    <dbReference type="NCBI Taxonomy" id="994086"/>
    <lineage>
        <taxon>Eukaryota</taxon>
        <taxon>Fungi</taxon>
        <taxon>Dikarya</taxon>
        <taxon>Basidiomycota</taxon>
        <taxon>Agaricomycotina</taxon>
        <taxon>Agaricomycetes</taxon>
        <taxon>Agaricomycetidae</taxon>
        <taxon>Boletales</taxon>
        <taxon>Boletales incertae sedis</taxon>
        <taxon>Leucogyrophana</taxon>
    </lineage>
</organism>
<evidence type="ECO:0000313" key="2">
    <source>
        <dbReference type="EMBL" id="KIJ59652.1"/>
    </source>
</evidence>